<dbReference type="OrthoDB" id="1426639at2759"/>
<dbReference type="GeneID" id="113871558"/>
<evidence type="ECO:0000313" key="10">
    <source>
        <dbReference type="RefSeq" id="XP_027364449.1"/>
    </source>
</evidence>
<dbReference type="InterPro" id="IPR045279">
    <property type="entry name" value="ARR-like"/>
</dbReference>
<evidence type="ECO:0000256" key="7">
    <source>
        <dbReference type="SAM" id="MobiDB-lite"/>
    </source>
</evidence>
<dbReference type="KEGG" id="aprc:113871558"/>
<feature type="compositionally biased region" description="Basic and acidic residues" evidence="7">
    <location>
        <begin position="153"/>
        <end position="171"/>
    </location>
</feature>
<sequence length="418" mass="47226">MVNFSTENMVPYQHPVGLRVLAVDNDTNVLENFEQMGIIYHYSVTTCSNSSLALNIVRERRGYFDMILIDVHMPNMDGFEFLKRVSQETDVPIIMISVDAATSDVMKSIKFGASDYWLKPLSKEQFKNMWQHVARKAWRENKLQITFGNLEDDDHKKRGNDDSESIIDRTKGVVGDQNKSNSKEDAVDELDNYYQSPTKKPRVIWSRVMHLKFVEAVMQLGLDKAMPKKILEVMKVPGLTRENVASHLQKFRLSLKKNDEVAQLQPNVDGRLGNFQALAAAGHVPCEIMANIMPTEDQNSLLQSTIQCPNNSHAEQAITYAHPLAKYPFNIANNFPLSIIPLDDASTRYGAWPSSSTIDSVRVTDTLQHQHPLMHQLIHSINVQPSCMVDSGSLVSIMQHCNFCSNNSVMDYGLLSPQ</sequence>
<protein>
    <submittedName>
        <fullName evidence="10">Two-component response regulator ORR21-like</fullName>
    </submittedName>
</protein>
<dbReference type="CDD" id="cd17584">
    <property type="entry name" value="REC_typeB_ARR-like"/>
    <property type="match status" value="1"/>
</dbReference>
<evidence type="ECO:0000256" key="6">
    <source>
        <dbReference type="PROSITE-ProRule" id="PRU00169"/>
    </source>
</evidence>
<dbReference type="Pfam" id="PF00072">
    <property type="entry name" value="Response_reg"/>
    <property type="match status" value="1"/>
</dbReference>
<dbReference type="GO" id="GO:0009736">
    <property type="term" value="P:cytokinin-activated signaling pathway"/>
    <property type="evidence" value="ECO:0007669"/>
    <property type="project" value="InterPro"/>
</dbReference>
<dbReference type="InterPro" id="IPR006447">
    <property type="entry name" value="Myb_dom_plants"/>
</dbReference>
<keyword evidence="9" id="KW-1185">Reference proteome</keyword>
<dbReference type="GO" id="GO:0005634">
    <property type="term" value="C:nucleus"/>
    <property type="evidence" value="ECO:0007669"/>
    <property type="project" value="UniProtKB-SubCell"/>
</dbReference>
<dbReference type="Gene3D" id="1.10.10.60">
    <property type="entry name" value="Homeodomain-like"/>
    <property type="match status" value="1"/>
</dbReference>
<keyword evidence="4" id="KW-0804">Transcription</keyword>
<dbReference type="Proteomes" id="UP000694853">
    <property type="component" value="Unplaced"/>
</dbReference>
<evidence type="ECO:0000313" key="9">
    <source>
        <dbReference type="Proteomes" id="UP000694853"/>
    </source>
</evidence>
<dbReference type="Gene3D" id="3.40.50.2300">
    <property type="match status" value="1"/>
</dbReference>
<dbReference type="PANTHER" id="PTHR43874:SF206">
    <property type="entry name" value="RESPONSE REGULATOR RECEIVER DOMAIN PROTEIN"/>
    <property type="match status" value="1"/>
</dbReference>
<dbReference type="FunFam" id="1.10.10.60:FF:000007">
    <property type="entry name" value="Two-component response regulator"/>
    <property type="match status" value="1"/>
</dbReference>
<dbReference type="GO" id="GO:0003677">
    <property type="term" value="F:DNA binding"/>
    <property type="evidence" value="ECO:0007669"/>
    <property type="project" value="InterPro"/>
</dbReference>
<dbReference type="SUPFAM" id="SSF52172">
    <property type="entry name" value="CheY-like"/>
    <property type="match status" value="1"/>
</dbReference>
<evidence type="ECO:0000256" key="3">
    <source>
        <dbReference type="ARBA" id="ARBA00023015"/>
    </source>
</evidence>
<name>A0A8B8MBH6_ABRPR</name>
<keyword evidence="3" id="KW-0805">Transcription regulation</keyword>
<feature type="region of interest" description="Disordered" evidence="7">
    <location>
        <begin position="151"/>
        <end position="186"/>
    </location>
</feature>
<dbReference type="InterPro" id="IPR011006">
    <property type="entry name" value="CheY-like_superfamily"/>
</dbReference>
<organism evidence="9 10">
    <name type="scientific">Abrus precatorius</name>
    <name type="common">Indian licorice</name>
    <name type="synonym">Glycine abrus</name>
    <dbReference type="NCBI Taxonomy" id="3816"/>
    <lineage>
        <taxon>Eukaryota</taxon>
        <taxon>Viridiplantae</taxon>
        <taxon>Streptophyta</taxon>
        <taxon>Embryophyta</taxon>
        <taxon>Tracheophyta</taxon>
        <taxon>Spermatophyta</taxon>
        <taxon>Magnoliopsida</taxon>
        <taxon>eudicotyledons</taxon>
        <taxon>Gunneridae</taxon>
        <taxon>Pentapetalae</taxon>
        <taxon>rosids</taxon>
        <taxon>fabids</taxon>
        <taxon>Fabales</taxon>
        <taxon>Fabaceae</taxon>
        <taxon>Papilionoideae</taxon>
        <taxon>50 kb inversion clade</taxon>
        <taxon>NPAAA clade</taxon>
        <taxon>indigoferoid/millettioid clade</taxon>
        <taxon>Abreae</taxon>
        <taxon>Abrus</taxon>
    </lineage>
</organism>
<proteinExistence type="predicted"/>
<evidence type="ECO:0000256" key="5">
    <source>
        <dbReference type="ARBA" id="ARBA00023242"/>
    </source>
</evidence>
<dbReference type="NCBIfam" id="TIGR01557">
    <property type="entry name" value="myb_SHAQKYF"/>
    <property type="match status" value="1"/>
</dbReference>
<dbReference type="InterPro" id="IPR001789">
    <property type="entry name" value="Sig_transdc_resp-reg_receiver"/>
</dbReference>
<keyword evidence="6" id="KW-0597">Phosphoprotein</keyword>
<dbReference type="InterPro" id="IPR009057">
    <property type="entry name" value="Homeodomain-like_sf"/>
</dbReference>
<dbReference type="PROSITE" id="PS50110">
    <property type="entry name" value="RESPONSE_REGULATORY"/>
    <property type="match status" value="1"/>
</dbReference>
<dbReference type="AlphaFoldDB" id="A0A8B8MBH6"/>
<gene>
    <name evidence="10" type="primary">LOC113871558</name>
</gene>
<evidence type="ECO:0000259" key="8">
    <source>
        <dbReference type="PROSITE" id="PS50110"/>
    </source>
</evidence>
<keyword evidence="5" id="KW-0539">Nucleus</keyword>
<evidence type="ECO:0000256" key="1">
    <source>
        <dbReference type="ARBA" id="ARBA00004123"/>
    </source>
</evidence>
<evidence type="ECO:0000256" key="4">
    <source>
        <dbReference type="ARBA" id="ARBA00023163"/>
    </source>
</evidence>
<dbReference type="GO" id="GO:0000160">
    <property type="term" value="P:phosphorelay signal transduction system"/>
    <property type="evidence" value="ECO:0007669"/>
    <property type="project" value="UniProtKB-KW"/>
</dbReference>
<evidence type="ECO:0000256" key="2">
    <source>
        <dbReference type="ARBA" id="ARBA00023012"/>
    </source>
</evidence>
<reference evidence="10" key="2">
    <citation type="submission" date="2025-08" db="UniProtKB">
        <authorList>
            <consortium name="RefSeq"/>
        </authorList>
    </citation>
    <scope>IDENTIFICATION</scope>
    <source>
        <tissue evidence="10">Young leaves</tissue>
    </source>
</reference>
<feature type="modified residue" description="4-aspartylphosphate" evidence="6">
    <location>
        <position position="70"/>
    </location>
</feature>
<reference evidence="9" key="1">
    <citation type="journal article" date="2019" name="Toxins">
        <title>Detection of Abrin-Like and Prepropulchellin-Like Toxin Genes and Transcripts Using Whole Genome Sequencing and Full-Length Transcript Sequencing of Abrus precatorius.</title>
        <authorList>
            <person name="Hovde B.T."/>
            <person name="Daligault H.E."/>
            <person name="Hanschen E.R."/>
            <person name="Kunde Y.A."/>
            <person name="Johnson M.B."/>
            <person name="Starkenburg S.R."/>
            <person name="Johnson S.L."/>
        </authorList>
    </citation>
    <scope>NUCLEOTIDE SEQUENCE [LARGE SCALE GENOMIC DNA]</scope>
</reference>
<dbReference type="SUPFAM" id="SSF46689">
    <property type="entry name" value="Homeodomain-like"/>
    <property type="match status" value="1"/>
</dbReference>
<keyword evidence="2" id="KW-0902">Two-component regulatory system</keyword>
<accession>A0A8B8MBH6</accession>
<feature type="domain" description="Response regulatory" evidence="8">
    <location>
        <begin position="19"/>
        <end position="134"/>
    </location>
</feature>
<comment type="subcellular location">
    <subcellularLocation>
        <location evidence="1">Nucleus</location>
    </subcellularLocation>
</comment>
<dbReference type="PANTHER" id="PTHR43874">
    <property type="entry name" value="TWO-COMPONENT RESPONSE REGULATOR"/>
    <property type="match status" value="1"/>
</dbReference>
<dbReference type="SMART" id="SM00448">
    <property type="entry name" value="REC"/>
    <property type="match status" value="1"/>
</dbReference>
<dbReference type="RefSeq" id="XP_027364449.1">
    <property type="nucleotide sequence ID" value="XM_027508648.1"/>
</dbReference>